<evidence type="ECO:0000313" key="2">
    <source>
        <dbReference type="EMBL" id="VDN13196.1"/>
    </source>
</evidence>
<dbReference type="EMBL" id="UYRU01055818">
    <property type="protein sequence ID" value="VDN13196.1"/>
    <property type="molecule type" value="Genomic_DNA"/>
</dbReference>
<protein>
    <submittedName>
        <fullName evidence="2">Uncharacterized protein</fullName>
    </submittedName>
</protein>
<dbReference type="Proteomes" id="UP000281553">
    <property type="component" value="Unassembled WGS sequence"/>
</dbReference>
<feature type="compositionally biased region" description="Basic and acidic residues" evidence="1">
    <location>
        <begin position="59"/>
        <end position="68"/>
    </location>
</feature>
<feature type="compositionally biased region" description="Low complexity" evidence="1">
    <location>
        <begin position="40"/>
        <end position="55"/>
    </location>
</feature>
<dbReference type="AlphaFoldDB" id="A0A3P7P568"/>
<keyword evidence="3" id="KW-1185">Reference proteome</keyword>
<proteinExistence type="predicted"/>
<sequence>MSASPLRSHVVRDVRAKAVAAVSAGVKEVLTDVFFVTAVTTSNSSSSSSSSSSTSENYPLERTEFDDN</sequence>
<reference evidence="2 3" key="1">
    <citation type="submission" date="2018-11" db="EMBL/GenBank/DDBJ databases">
        <authorList>
            <consortium name="Pathogen Informatics"/>
        </authorList>
    </citation>
    <scope>NUCLEOTIDE SEQUENCE [LARGE SCALE GENOMIC DNA]</scope>
</reference>
<organism evidence="2 3">
    <name type="scientific">Dibothriocephalus latus</name>
    <name type="common">Fish tapeworm</name>
    <name type="synonym">Diphyllobothrium latum</name>
    <dbReference type="NCBI Taxonomy" id="60516"/>
    <lineage>
        <taxon>Eukaryota</taxon>
        <taxon>Metazoa</taxon>
        <taxon>Spiralia</taxon>
        <taxon>Lophotrochozoa</taxon>
        <taxon>Platyhelminthes</taxon>
        <taxon>Cestoda</taxon>
        <taxon>Eucestoda</taxon>
        <taxon>Diphyllobothriidea</taxon>
        <taxon>Diphyllobothriidae</taxon>
        <taxon>Dibothriocephalus</taxon>
    </lineage>
</organism>
<evidence type="ECO:0000256" key="1">
    <source>
        <dbReference type="SAM" id="MobiDB-lite"/>
    </source>
</evidence>
<evidence type="ECO:0000313" key="3">
    <source>
        <dbReference type="Proteomes" id="UP000281553"/>
    </source>
</evidence>
<accession>A0A3P7P568</accession>
<feature type="region of interest" description="Disordered" evidence="1">
    <location>
        <begin position="40"/>
        <end position="68"/>
    </location>
</feature>
<name>A0A3P7P568_DIBLA</name>
<gene>
    <name evidence="2" type="ORF">DILT_LOCUS9027</name>
</gene>